<dbReference type="InterPro" id="IPR029066">
    <property type="entry name" value="PLP-binding_barrel"/>
</dbReference>
<evidence type="ECO:0000313" key="3">
    <source>
        <dbReference type="EMBL" id="GAA3011752.1"/>
    </source>
</evidence>
<dbReference type="RefSeq" id="WP_344896796.1">
    <property type="nucleotide sequence ID" value="NZ_BAAAWD010000009.1"/>
</dbReference>
<protein>
    <recommendedName>
        <fullName evidence="5">Alanine racemase N-terminal domain-containing protein</fullName>
    </recommendedName>
</protein>
<comment type="caution">
    <text evidence="3">The sequence shown here is derived from an EMBL/GenBank/DDBJ whole genome shotgun (WGS) entry which is preliminary data.</text>
</comment>
<keyword evidence="4" id="KW-1185">Reference proteome</keyword>
<feature type="region of interest" description="Disordered" evidence="2">
    <location>
        <begin position="127"/>
        <end position="162"/>
    </location>
</feature>
<dbReference type="EMBL" id="BAAAWD010000009">
    <property type="protein sequence ID" value="GAA3011752.1"/>
    <property type="molecule type" value="Genomic_DNA"/>
</dbReference>
<feature type="region of interest" description="Disordered" evidence="2">
    <location>
        <begin position="1"/>
        <end position="39"/>
    </location>
</feature>
<reference evidence="3 4" key="1">
    <citation type="journal article" date="2019" name="Int. J. Syst. Evol. Microbiol.">
        <title>The Global Catalogue of Microorganisms (GCM) 10K type strain sequencing project: providing services to taxonomists for standard genome sequencing and annotation.</title>
        <authorList>
            <consortium name="The Broad Institute Genomics Platform"/>
            <consortium name="The Broad Institute Genome Sequencing Center for Infectious Disease"/>
            <person name="Wu L."/>
            <person name="Ma J."/>
        </authorList>
    </citation>
    <scope>NUCLEOTIDE SEQUENCE [LARGE SCALE GENOMIC DNA]</scope>
    <source>
        <strain evidence="3 4">JCM 3106</strain>
    </source>
</reference>
<sequence length="198" mass="20267">MRSVTPGTGDEHPAAPAGADGDGSADRPAPAGADATPATRRDEIAAGLARVEAEIAEACRAAGRHREELTLVAVSKTYPASDVRLLAGLGITDVGENRDQEASAKARDCADLGLRWHFIGQLQTNKARSVAATPTSSIGRPSAPGHRAQPGGARGGTPDHTAWCRWPWTGTRQGRRAAREVEALADAVAGAGGLALAG</sequence>
<name>A0ABN3Y3G9_9ACTN</name>
<dbReference type="SUPFAM" id="SSF51419">
    <property type="entry name" value="PLP-binding barrel"/>
    <property type="match status" value="1"/>
</dbReference>
<feature type="compositionally biased region" description="Polar residues" evidence="2">
    <location>
        <begin position="127"/>
        <end position="139"/>
    </location>
</feature>
<dbReference type="PROSITE" id="PS01211">
    <property type="entry name" value="UPF0001"/>
    <property type="match status" value="1"/>
</dbReference>
<evidence type="ECO:0000256" key="2">
    <source>
        <dbReference type="SAM" id="MobiDB-lite"/>
    </source>
</evidence>
<evidence type="ECO:0000313" key="4">
    <source>
        <dbReference type="Proteomes" id="UP001499930"/>
    </source>
</evidence>
<proteinExistence type="predicted"/>
<keyword evidence="1" id="KW-0663">Pyridoxal phosphate</keyword>
<feature type="compositionally biased region" description="Low complexity" evidence="2">
    <location>
        <begin position="26"/>
        <end position="38"/>
    </location>
</feature>
<gene>
    <name evidence="3" type="ORF">GCM10017559_38220</name>
</gene>
<dbReference type="Proteomes" id="UP001499930">
    <property type="component" value="Unassembled WGS sequence"/>
</dbReference>
<dbReference type="InterPro" id="IPR011078">
    <property type="entry name" value="PyrdxlP_homeostasis"/>
</dbReference>
<dbReference type="Gene3D" id="3.20.20.10">
    <property type="entry name" value="Alanine racemase"/>
    <property type="match status" value="1"/>
</dbReference>
<evidence type="ECO:0008006" key="5">
    <source>
        <dbReference type="Google" id="ProtNLM"/>
    </source>
</evidence>
<dbReference type="PANTHER" id="PTHR10146">
    <property type="entry name" value="PROLINE SYNTHETASE CO-TRANSCRIBED BACTERIAL HOMOLOG PROTEIN"/>
    <property type="match status" value="1"/>
</dbReference>
<accession>A0ABN3Y3G9</accession>
<evidence type="ECO:0000256" key="1">
    <source>
        <dbReference type="ARBA" id="ARBA00022898"/>
    </source>
</evidence>
<organism evidence="3 4">
    <name type="scientific">Streptosporangium longisporum</name>
    <dbReference type="NCBI Taxonomy" id="46187"/>
    <lineage>
        <taxon>Bacteria</taxon>
        <taxon>Bacillati</taxon>
        <taxon>Actinomycetota</taxon>
        <taxon>Actinomycetes</taxon>
        <taxon>Streptosporangiales</taxon>
        <taxon>Streptosporangiaceae</taxon>
        <taxon>Streptosporangium</taxon>
    </lineage>
</organism>
<dbReference type="PANTHER" id="PTHR10146:SF14">
    <property type="entry name" value="PYRIDOXAL PHOSPHATE HOMEOSTASIS PROTEIN"/>
    <property type="match status" value="1"/>
</dbReference>